<proteinExistence type="predicted"/>
<dbReference type="EMBL" id="VIGI01000019">
    <property type="protein sequence ID" value="KAB8290020.1"/>
    <property type="molecule type" value="Genomic_DNA"/>
</dbReference>
<sequence length="636" mass="70497">MDFTIGKSWYNDRKSSLSTEISHAKRRVKGKEVAGAQSNTILLTNVESITTTNNPTPARLRPTHVSLLESIASQAEKARDEENGIMKKASLDSTKMIQQPDNEDQKLHQKFPMEMTFEQAMKGYSPPTKRSRWADMFESRRFDRIITSPSFFSSSSGKISSPSLLANISRRMSPPSNSNAIAGSDVVTKQKPSSKRTSTSDDSKRFRAFLARSDGALPFFMSPTGTHQQFFSSGVSDRHRPSNISRGSNNSRVANTSHALLHSHSANNSSIARGSMNSSQVSRSINTNMDSGRTSRTGGTMWSLMDSSVDSLSQLTDHTRMSSASGSFSYHPSIPEGEAMVPGACMMDPEPAQINFNQTSPKMLMSPDNTLNQGMMALTMNSVPPPTVPVVMAPASVIMTPVPMIMNSVVNPVPDLSHLVKQFRPTNMLLREKGMIPDNTRQDTNYEGDDNHPDLLGLPDSINCCMWIINIPPDVQHGEFMRILDCGAVAALSLVKPQGSHKTKAAKATFKTVIGGAELFRRARRGQGLRIRRNKIKVWYNDYGAYEWRGPETRFLEIEAPAVLDESFWQSYFDNWCKYIIISISPLPCSKLGFASTRFEFVRIAGQAQTCFQAIQKDEAFLGQVKVQYGLDPFDV</sequence>
<keyword evidence="3" id="KW-1185">Reference proteome</keyword>
<name>A0A5N6JPY9_MONLA</name>
<protein>
    <recommendedName>
        <fullName evidence="4">RRM domain-containing protein</fullName>
    </recommendedName>
</protein>
<evidence type="ECO:0000256" key="1">
    <source>
        <dbReference type="SAM" id="MobiDB-lite"/>
    </source>
</evidence>
<accession>A0A5N6JPY9</accession>
<feature type="region of interest" description="Disordered" evidence="1">
    <location>
        <begin position="230"/>
        <end position="251"/>
    </location>
</feature>
<evidence type="ECO:0008006" key="4">
    <source>
        <dbReference type="Google" id="ProtNLM"/>
    </source>
</evidence>
<feature type="region of interest" description="Disordered" evidence="1">
    <location>
        <begin position="168"/>
        <end position="202"/>
    </location>
</feature>
<dbReference type="AlphaFoldDB" id="A0A5N6JPY9"/>
<organism evidence="2 3">
    <name type="scientific">Monilinia laxa</name>
    <name type="common">Brown rot fungus</name>
    <name type="synonym">Sclerotinia laxa</name>
    <dbReference type="NCBI Taxonomy" id="61186"/>
    <lineage>
        <taxon>Eukaryota</taxon>
        <taxon>Fungi</taxon>
        <taxon>Dikarya</taxon>
        <taxon>Ascomycota</taxon>
        <taxon>Pezizomycotina</taxon>
        <taxon>Leotiomycetes</taxon>
        <taxon>Helotiales</taxon>
        <taxon>Sclerotiniaceae</taxon>
        <taxon>Monilinia</taxon>
    </lineage>
</organism>
<evidence type="ECO:0000313" key="3">
    <source>
        <dbReference type="Proteomes" id="UP000326757"/>
    </source>
</evidence>
<feature type="region of interest" description="Disordered" evidence="1">
    <location>
        <begin position="267"/>
        <end position="301"/>
    </location>
</feature>
<dbReference type="Proteomes" id="UP000326757">
    <property type="component" value="Unassembled WGS sequence"/>
</dbReference>
<feature type="compositionally biased region" description="Polar residues" evidence="1">
    <location>
        <begin position="242"/>
        <end position="251"/>
    </location>
</feature>
<evidence type="ECO:0000313" key="2">
    <source>
        <dbReference type="EMBL" id="KAB8290020.1"/>
    </source>
</evidence>
<dbReference type="OrthoDB" id="3508416at2759"/>
<gene>
    <name evidence="2" type="ORF">EYC80_010346</name>
</gene>
<comment type="caution">
    <text evidence="2">The sequence shown here is derived from an EMBL/GenBank/DDBJ whole genome shotgun (WGS) entry which is preliminary data.</text>
</comment>
<reference evidence="2 3" key="1">
    <citation type="submission" date="2019-06" db="EMBL/GenBank/DDBJ databases">
        <title>Genome Sequence of the Brown Rot Fungal Pathogen Monilinia laxa.</title>
        <authorList>
            <person name="De Miccolis Angelini R.M."/>
            <person name="Landi L."/>
            <person name="Abate D."/>
            <person name="Pollastro S."/>
            <person name="Romanazzi G."/>
            <person name="Faretra F."/>
        </authorList>
    </citation>
    <scope>NUCLEOTIDE SEQUENCE [LARGE SCALE GENOMIC DNA]</scope>
    <source>
        <strain evidence="2 3">Mlax316</strain>
    </source>
</reference>